<dbReference type="CDD" id="cd03808">
    <property type="entry name" value="GT4_CapM-like"/>
    <property type="match status" value="1"/>
</dbReference>
<protein>
    <recommendedName>
        <fullName evidence="5">Glycosyltransferase family 1 protein</fullName>
    </recommendedName>
</protein>
<comment type="caution">
    <text evidence="3">The sequence shown here is derived from an EMBL/GenBank/DDBJ whole genome shotgun (WGS) entry which is preliminary data.</text>
</comment>
<dbReference type="EMBL" id="PFFY01000212">
    <property type="protein sequence ID" value="PIW33134.1"/>
    <property type="molecule type" value="Genomic_DNA"/>
</dbReference>
<feature type="domain" description="Glycosyl transferase family 1" evidence="1">
    <location>
        <begin position="183"/>
        <end position="350"/>
    </location>
</feature>
<evidence type="ECO:0000259" key="2">
    <source>
        <dbReference type="Pfam" id="PF13439"/>
    </source>
</evidence>
<evidence type="ECO:0008006" key="5">
    <source>
        <dbReference type="Google" id="ProtNLM"/>
    </source>
</evidence>
<dbReference type="GO" id="GO:0016757">
    <property type="term" value="F:glycosyltransferase activity"/>
    <property type="evidence" value="ECO:0007669"/>
    <property type="project" value="InterPro"/>
</dbReference>
<feature type="domain" description="Glycosyltransferase subfamily 4-like N-terminal" evidence="2">
    <location>
        <begin position="2"/>
        <end position="145"/>
    </location>
</feature>
<sequence length="380" mass="42957">GLNRKRYGVKIITGSFTGTEIEVTLIPEMKRVINPFLDILTLFKLYCNIKRERPVIVHTHTSKAGFLGRWAAKLAGVPIIIHTPHGHIFYGYFPFLVTKFFILLEKFTGFITDYIIVLTERGKEEYVRYRIGPPAKFIPIYSGIEKRKFAPPPTSPLSSLTSYPLPWGRGREGEGRKWGRLNREEKKELGIPSEVKIVGTIGRLEPVKGHSYFLKAAKLIIADLRFQETRFLLAGSGSLRKKLEREAISLGIKENVLFLGWREDIVEILDILDIFVLPSLNEGMARVILEAMLMAKPVVASNVGGIPDIVEDEKTGLLVPPGDFKGLSEAIIKLLKEPEQAREMGRRGKEKAEKEEFTADGMVKKIEKLYERAINEKRVG</sequence>
<dbReference type="SUPFAM" id="SSF53756">
    <property type="entry name" value="UDP-Glycosyltransferase/glycogen phosphorylase"/>
    <property type="match status" value="1"/>
</dbReference>
<dbReference type="Proteomes" id="UP000230025">
    <property type="component" value="Unassembled WGS sequence"/>
</dbReference>
<evidence type="ECO:0000313" key="4">
    <source>
        <dbReference type="Proteomes" id="UP000230025"/>
    </source>
</evidence>
<name>A0A2M7GY83_9BACT</name>
<dbReference type="PANTHER" id="PTHR12526">
    <property type="entry name" value="GLYCOSYLTRANSFERASE"/>
    <property type="match status" value="1"/>
</dbReference>
<evidence type="ECO:0000313" key="3">
    <source>
        <dbReference type="EMBL" id="PIW33134.1"/>
    </source>
</evidence>
<evidence type="ECO:0000259" key="1">
    <source>
        <dbReference type="Pfam" id="PF00534"/>
    </source>
</evidence>
<dbReference type="InterPro" id="IPR001296">
    <property type="entry name" value="Glyco_trans_1"/>
</dbReference>
<accession>A0A2M7GY83</accession>
<organism evidence="3 4">
    <name type="scientific">bacterium (Candidatus Ratteibacteria) CG15_BIG_FIL_POST_REV_8_21_14_020_41_12</name>
    <dbReference type="NCBI Taxonomy" id="2014291"/>
    <lineage>
        <taxon>Bacteria</taxon>
        <taxon>Candidatus Ratteibacteria</taxon>
    </lineage>
</organism>
<dbReference type="PANTHER" id="PTHR12526:SF638">
    <property type="entry name" value="SPORE COAT PROTEIN SA"/>
    <property type="match status" value="1"/>
</dbReference>
<dbReference type="Pfam" id="PF13439">
    <property type="entry name" value="Glyco_transf_4"/>
    <property type="match status" value="1"/>
</dbReference>
<gene>
    <name evidence="3" type="ORF">COW28_04555</name>
</gene>
<dbReference type="Pfam" id="PF00534">
    <property type="entry name" value="Glycos_transf_1"/>
    <property type="match status" value="1"/>
</dbReference>
<reference evidence="4" key="1">
    <citation type="submission" date="2017-09" db="EMBL/GenBank/DDBJ databases">
        <title>Depth-based differentiation of microbial function through sediment-hosted aquifers and enrichment of novel symbionts in the deep terrestrial subsurface.</title>
        <authorList>
            <person name="Probst A.J."/>
            <person name="Ladd B."/>
            <person name="Jarett J.K."/>
            <person name="Geller-Mcgrath D.E."/>
            <person name="Sieber C.M.K."/>
            <person name="Emerson J.B."/>
            <person name="Anantharaman K."/>
            <person name="Thomas B.C."/>
            <person name="Malmstrom R."/>
            <person name="Stieglmeier M."/>
            <person name="Klingl A."/>
            <person name="Woyke T."/>
            <person name="Ryan C.M."/>
            <person name="Banfield J.F."/>
        </authorList>
    </citation>
    <scope>NUCLEOTIDE SEQUENCE [LARGE SCALE GENOMIC DNA]</scope>
</reference>
<dbReference type="Gene3D" id="3.40.50.2000">
    <property type="entry name" value="Glycogen Phosphorylase B"/>
    <property type="match status" value="2"/>
</dbReference>
<dbReference type="InterPro" id="IPR028098">
    <property type="entry name" value="Glyco_trans_4-like_N"/>
</dbReference>
<proteinExistence type="predicted"/>
<dbReference type="AlphaFoldDB" id="A0A2M7GY83"/>
<feature type="non-terminal residue" evidence="3">
    <location>
        <position position="1"/>
    </location>
</feature>